<feature type="domain" description="Helicase ATP-binding" evidence="5">
    <location>
        <begin position="35"/>
        <end position="175"/>
    </location>
</feature>
<evidence type="ECO:0000256" key="2">
    <source>
        <dbReference type="ARBA" id="ARBA00022801"/>
    </source>
</evidence>
<evidence type="ECO:0000313" key="7">
    <source>
        <dbReference type="EMBL" id="KAF4686687.1"/>
    </source>
</evidence>
<dbReference type="InterPro" id="IPR027417">
    <property type="entry name" value="P-loop_NTPase"/>
</dbReference>
<accession>A0A7J6NT21</accession>
<sequence>MTSSSSSPTSLAARKAELALTRCKLPVSRYEDAIVDSVMNNNVTILVGDTGSGKTTQVPQFLYKHRNKILPSSSGGGGKVVFREVITQPRRVAATTVASRVAEEMGTILGEGQVGYAVRFDDKTNINTRIKFCTDGILLREAVLDPTLSRYTIVIIDEEADFLEAAQLTIIQTLLGIEDISMYRNDDDMDGDSRRKRRRRDGDILVFLPGVDNILSLHASLERLLPSIKRLYNSRHYHYSHEDKWHHPLNIRICDLYSSQSRDKQRDAFIPAGKDEVKIILSTNIAETSVTISGVTTVIDTGLAKTRVFDTLRISPISKASAAQRSGRAGRERPGVCYRLYPEVAYDNEMIEHSIPEILRSDMSYVLLQLLAMGVVGGGGEATTHTTTCPNLMDFPFVDKPSPKRIRIASRLLRRIGAIGADIASPTLTAKGRRMAQYPLEPLVSNILVTEEIRTQEGGGDDEGRNCLAEILTLVSMLSTDNIFLSSDTSASSKGDHVCLVELYNTWKTIPSSSVLMWCNKRDISHNALLKAKSIRAQVKDILNNTNTPSATTKKSGCIIDTCGSDWSLLRHAICRGMWTNTYQRIADTTTTTNNSSPTLAGVWYSPIEGGDKAQVSPMSVAFTLPRVEAPEVVVTNEIVTTTRPYMR</sequence>
<evidence type="ECO:0008006" key="9">
    <source>
        <dbReference type="Google" id="ProtNLM"/>
    </source>
</evidence>
<keyword evidence="4" id="KW-0067">ATP-binding</keyword>
<keyword evidence="2" id="KW-0378">Hydrolase</keyword>
<dbReference type="InterPro" id="IPR007502">
    <property type="entry name" value="Helicase-assoc_dom"/>
</dbReference>
<dbReference type="AlphaFoldDB" id="A0A7J6NT21"/>
<protein>
    <recommendedName>
        <fullName evidence="9">P-loop containing nucleoside triphosphate hydrolase protein</fullName>
    </recommendedName>
</protein>
<dbReference type="SMART" id="SM00847">
    <property type="entry name" value="HA2"/>
    <property type="match status" value="1"/>
</dbReference>
<comment type="caution">
    <text evidence="7">The sequence shown here is derived from an EMBL/GenBank/DDBJ whole genome shotgun (WGS) entry which is preliminary data.</text>
</comment>
<evidence type="ECO:0000313" key="8">
    <source>
        <dbReference type="Proteomes" id="UP000541610"/>
    </source>
</evidence>
<evidence type="ECO:0000259" key="5">
    <source>
        <dbReference type="PROSITE" id="PS51192"/>
    </source>
</evidence>
<dbReference type="Pfam" id="PF00271">
    <property type="entry name" value="Helicase_C"/>
    <property type="match status" value="1"/>
</dbReference>
<reference evidence="7 8" key="1">
    <citation type="submission" date="2020-04" db="EMBL/GenBank/DDBJ databases">
        <title>Perkinsus olseni comparative genomics.</title>
        <authorList>
            <person name="Bogema D.R."/>
        </authorList>
    </citation>
    <scope>NUCLEOTIDE SEQUENCE [LARGE SCALE GENOMIC DNA]</scope>
    <source>
        <strain evidence="7">00978-12</strain>
    </source>
</reference>
<dbReference type="SMART" id="SM00487">
    <property type="entry name" value="DEXDc"/>
    <property type="match status" value="1"/>
</dbReference>
<dbReference type="Gene3D" id="1.20.120.1080">
    <property type="match status" value="1"/>
</dbReference>
<dbReference type="Gene3D" id="3.40.50.300">
    <property type="entry name" value="P-loop containing nucleotide triphosphate hydrolases"/>
    <property type="match status" value="2"/>
</dbReference>
<feature type="domain" description="Helicase C-terminal" evidence="6">
    <location>
        <begin position="176"/>
        <end position="374"/>
    </location>
</feature>
<dbReference type="OrthoDB" id="10359420at2759"/>
<proteinExistence type="predicted"/>
<dbReference type="CDD" id="cd17917">
    <property type="entry name" value="DEXHc_RHA-like"/>
    <property type="match status" value="1"/>
</dbReference>
<dbReference type="GO" id="GO:0005524">
    <property type="term" value="F:ATP binding"/>
    <property type="evidence" value="ECO:0007669"/>
    <property type="project" value="UniProtKB-KW"/>
</dbReference>
<dbReference type="InterPro" id="IPR001650">
    <property type="entry name" value="Helicase_C-like"/>
</dbReference>
<gene>
    <name evidence="7" type="ORF">FOZ60_004966</name>
</gene>
<evidence type="ECO:0000256" key="4">
    <source>
        <dbReference type="ARBA" id="ARBA00022840"/>
    </source>
</evidence>
<dbReference type="PANTHER" id="PTHR18934:SF99">
    <property type="entry name" value="ATP-DEPENDENT RNA HELICASE DHX37-RELATED"/>
    <property type="match status" value="1"/>
</dbReference>
<dbReference type="SUPFAM" id="SSF52540">
    <property type="entry name" value="P-loop containing nucleoside triphosphate hydrolases"/>
    <property type="match status" value="1"/>
</dbReference>
<dbReference type="Proteomes" id="UP000541610">
    <property type="component" value="Unassembled WGS sequence"/>
</dbReference>
<dbReference type="PROSITE" id="PS51194">
    <property type="entry name" value="HELICASE_CTER"/>
    <property type="match status" value="1"/>
</dbReference>
<keyword evidence="3" id="KW-0347">Helicase</keyword>
<dbReference type="PROSITE" id="PS51192">
    <property type="entry name" value="HELICASE_ATP_BIND_1"/>
    <property type="match status" value="1"/>
</dbReference>
<dbReference type="PANTHER" id="PTHR18934">
    <property type="entry name" value="ATP-DEPENDENT RNA HELICASE"/>
    <property type="match status" value="1"/>
</dbReference>
<dbReference type="InterPro" id="IPR014001">
    <property type="entry name" value="Helicase_ATP-bd"/>
</dbReference>
<dbReference type="EMBL" id="JABANP010000212">
    <property type="protein sequence ID" value="KAF4686687.1"/>
    <property type="molecule type" value="Genomic_DNA"/>
</dbReference>
<keyword evidence="1" id="KW-0547">Nucleotide-binding</keyword>
<dbReference type="GO" id="GO:0004386">
    <property type="term" value="F:helicase activity"/>
    <property type="evidence" value="ECO:0007669"/>
    <property type="project" value="UniProtKB-KW"/>
</dbReference>
<evidence type="ECO:0000259" key="6">
    <source>
        <dbReference type="PROSITE" id="PS51194"/>
    </source>
</evidence>
<dbReference type="CDD" id="cd18791">
    <property type="entry name" value="SF2_C_RHA"/>
    <property type="match status" value="1"/>
</dbReference>
<dbReference type="GO" id="GO:0016787">
    <property type="term" value="F:hydrolase activity"/>
    <property type="evidence" value="ECO:0007669"/>
    <property type="project" value="UniProtKB-KW"/>
</dbReference>
<dbReference type="Pfam" id="PF21010">
    <property type="entry name" value="HA2_C"/>
    <property type="match status" value="1"/>
</dbReference>
<evidence type="ECO:0000256" key="1">
    <source>
        <dbReference type="ARBA" id="ARBA00022741"/>
    </source>
</evidence>
<dbReference type="GO" id="GO:0003723">
    <property type="term" value="F:RNA binding"/>
    <property type="evidence" value="ECO:0007669"/>
    <property type="project" value="TreeGrafter"/>
</dbReference>
<evidence type="ECO:0000256" key="3">
    <source>
        <dbReference type="ARBA" id="ARBA00022806"/>
    </source>
</evidence>
<organism evidence="7 8">
    <name type="scientific">Perkinsus olseni</name>
    <name type="common">Perkinsus atlanticus</name>
    <dbReference type="NCBI Taxonomy" id="32597"/>
    <lineage>
        <taxon>Eukaryota</taxon>
        <taxon>Sar</taxon>
        <taxon>Alveolata</taxon>
        <taxon>Perkinsozoa</taxon>
        <taxon>Perkinsea</taxon>
        <taxon>Perkinsida</taxon>
        <taxon>Perkinsidae</taxon>
        <taxon>Perkinsus</taxon>
    </lineage>
</organism>
<dbReference type="SMART" id="SM00490">
    <property type="entry name" value="HELICc"/>
    <property type="match status" value="1"/>
</dbReference>
<name>A0A7J6NT21_PEROL</name>